<feature type="region of interest" description="Disordered" evidence="1">
    <location>
        <begin position="2891"/>
        <end position="2974"/>
    </location>
</feature>
<feature type="region of interest" description="Disordered" evidence="1">
    <location>
        <begin position="3261"/>
        <end position="3293"/>
    </location>
</feature>
<feature type="region of interest" description="Disordered" evidence="1">
    <location>
        <begin position="500"/>
        <end position="550"/>
    </location>
</feature>
<feature type="compositionally biased region" description="Polar residues" evidence="1">
    <location>
        <begin position="3623"/>
        <end position="3637"/>
    </location>
</feature>
<feature type="compositionally biased region" description="Polar residues" evidence="1">
    <location>
        <begin position="922"/>
        <end position="931"/>
    </location>
</feature>
<feature type="region of interest" description="Disordered" evidence="1">
    <location>
        <begin position="304"/>
        <end position="348"/>
    </location>
</feature>
<feature type="compositionally biased region" description="Basic and acidic residues" evidence="1">
    <location>
        <begin position="2098"/>
        <end position="2115"/>
    </location>
</feature>
<feature type="compositionally biased region" description="Acidic residues" evidence="1">
    <location>
        <begin position="313"/>
        <end position="323"/>
    </location>
</feature>
<proteinExistence type="predicted"/>
<feature type="compositionally biased region" description="Acidic residues" evidence="1">
    <location>
        <begin position="593"/>
        <end position="603"/>
    </location>
</feature>
<feature type="compositionally biased region" description="Basic and acidic residues" evidence="1">
    <location>
        <begin position="2943"/>
        <end position="2953"/>
    </location>
</feature>
<dbReference type="SUPFAM" id="SSF144232">
    <property type="entry name" value="HIT/MYND zinc finger-like"/>
    <property type="match status" value="1"/>
</dbReference>
<accession>A0A0G4EZX1</accession>
<evidence type="ECO:0000256" key="1">
    <source>
        <dbReference type="SAM" id="MobiDB-lite"/>
    </source>
</evidence>
<feature type="compositionally biased region" description="Basic and acidic residues" evidence="1">
    <location>
        <begin position="937"/>
        <end position="949"/>
    </location>
</feature>
<feature type="compositionally biased region" description="Basic and acidic residues" evidence="1">
    <location>
        <begin position="2783"/>
        <end position="2801"/>
    </location>
</feature>
<feature type="region of interest" description="Disordered" evidence="1">
    <location>
        <begin position="2403"/>
        <end position="2461"/>
    </location>
</feature>
<feature type="compositionally biased region" description="Gly residues" evidence="1">
    <location>
        <begin position="257"/>
        <end position="268"/>
    </location>
</feature>
<feature type="region of interest" description="Disordered" evidence="1">
    <location>
        <begin position="199"/>
        <end position="288"/>
    </location>
</feature>
<feature type="region of interest" description="Disordered" evidence="1">
    <location>
        <begin position="1537"/>
        <end position="1593"/>
    </location>
</feature>
<feature type="compositionally biased region" description="Basic residues" evidence="1">
    <location>
        <begin position="988"/>
        <end position="997"/>
    </location>
</feature>
<feature type="region of interest" description="Disordered" evidence="1">
    <location>
        <begin position="2284"/>
        <end position="2370"/>
    </location>
</feature>
<feature type="compositionally biased region" description="Polar residues" evidence="1">
    <location>
        <begin position="2332"/>
        <end position="2344"/>
    </location>
</feature>
<feature type="region of interest" description="Disordered" evidence="1">
    <location>
        <begin position="1339"/>
        <end position="1447"/>
    </location>
</feature>
<feature type="region of interest" description="Disordered" evidence="1">
    <location>
        <begin position="1618"/>
        <end position="1642"/>
    </location>
</feature>
<feature type="compositionally biased region" description="Pro residues" evidence="1">
    <location>
        <begin position="2291"/>
        <end position="2303"/>
    </location>
</feature>
<name>A0A0G4EZX1_9ALVE</name>
<evidence type="ECO:0000313" key="2">
    <source>
        <dbReference type="EMBL" id="CEM04739.1"/>
    </source>
</evidence>
<feature type="compositionally biased region" description="Low complexity" evidence="1">
    <location>
        <begin position="199"/>
        <end position="208"/>
    </location>
</feature>
<feature type="compositionally biased region" description="Low complexity" evidence="1">
    <location>
        <begin position="3440"/>
        <end position="3450"/>
    </location>
</feature>
<feature type="compositionally biased region" description="Basic and acidic residues" evidence="1">
    <location>
        <begin position="1562"/>
        <end position="1580"/>
    </location>
</feature>
<protein>
    <submittedName>
        <fullName evidence="2">Uncharacterized protein</fullName>
    </submittedName>
</protein>
<feature type="compositionally biased region" description="Polar residues" evidence="1">
    <location>
        <begin position="124"/>
        <end position="133"/>
    </location>
</feature>
<feature type="compositionally biased region" description="Basic and acidic residues" evidence="1">
    <location>
        <begin position="2725"/>
        <end position="2735"/>
    </location>
</feature>
<organism evidence="2">
    <name type="scientific">Chromera velia CCMP2878</name>
    <dbReference type="NCBI Taxonomy" id="1169474"/>
    <lineage>
        <taxon>Eukaryota</taxon>
        <taxon>Sar</taxon>
        <taxon>Alveolata</taxon>
        <taxon>Colpodellida</taxon>
        <taxon>Chromeraceae</taxon>
        <taxon>Chromera</taxon>
    </lineage>
</organism>
<feature type="region of interest" description="Disordered" evidence="1">
    <location>
        <begin position="814"/>
        <end position="844"/>
    </location>
</feature>
<feature type="region of interest" description="Disordered" evidence="1">
    <location>
        <begin position="3433"/>
        <end position="3493"/>
    </location>
</feature>
<dbReference type="EMBL" id="CDMZ01000024">
    <property type="protein sequence ID" value="CEM04739.1"/>
    <property type="molecule type" value="Genomic_DNA"/>
</dbReference>
<feature type="compositionally biased region" description="Gly residues" evidence="1">
    <location>
        <begin position="819"/>
        <end position="835"/>
    </location>
</feature>
<feature type="compositionally biased region" description="Low complexity" evidence="1">
    <location>
        <begin position="1384"/>
        <end position="1393"/>
    </location>
</feature>
<feature type="compositionally biased region" description="Basic residues" evidence="1">
    <location>
        <begin position="2899"/>
        <end position="2910"/>
    </location>
</feature>
<feature type="region of interest" description="Disordered" evidence="1">
    <location>
        <begin position="591"/>
        <end position="656"/>
    </location>
</feature>
<feature type="compositionally biased region" description="Polar residues" evidence="1">
    <location>
        <begin position="1625"/>
        <end position="1639"/>
    </location>
</feature>
<feature type="compositionally biased region" description="Polar residues" evidence="1">
    <location>
        <begin position="3265"/>
        <end position="3280"/>
    </location>
</feature>
<feature type="region of interest" description="Disordered" evidence="1">
    <location>
        <begin position="2717"/>
        <end position="2825"/>
    </location>
</feature>
<feature type="compositionally biased region" description="Polar residues" evidence="1">
    <location>
        <begin position="2444"/>
        <end position="2456"/>
    </location>
</feature>
<feature type="compositionally biased region" description="Basic and acidic residues" evidence="1">
    <location>
        <begin position="324"/>
        <end position="334"/>
    </location>
</feature>
<feature type="compositionally biased region" description="Basic and acidic residues" evidence="1">
    <location>
        <begin position="1539"/>
        <end position="1550"/>
    </location>
</feature>
<feature type="region of interest" description="Disordered" evidence="1">
    <location>
        <begin position="2079"/>
        <end position="2146"/>
    </location>
</feature>
<feature type="compositionally biased region" description="Polar residues" evidence="1">
    <location>
        <begin position="335"/>
        <end position="346"/>
    </location>
</feature>
<feature type="compositionally biased region" description="Basic and acidic residues" evidence="1">
    <location>
        <begin position="1353"/>
        <end position="1373"/>
    </location>
</feature>
<feature type="compositionally biased region" description="Basic and acidic residues" evidence="1">
    <location>
        <begin position="1424"/>
        <end position="1442"/>
    </location>
</feature>
<feature type="compositionally biased region" description="Low complexity" evidence="1">
    <location>
        <begin position="3281"/>
        <end position="3293"/>
    </location>
</feature>
<sequence>MHRGFTRNVIGQNAGASRTKVVFSNVQQEADRLYWGDGVLTPVVLAWNIERTLAFTVPVNSLDVATLVVFDWFKSFAYRLYVLSPDRAHNLQALELATHHGLFDVTEDTLFALIEVAYSANSKEAPGSQQKKQTAPAPGDIPLLPQSRPLHALPTVTLTVLAGHSSLCAAFWTVLARLCRFSIESADELGRLFLLPSVSSSESSSVPSTAADSRRASGSVPAEGEKEEEGDGQVVQEAVKGEGGQEGAEGHASGWRGSAGEGEGGGGSDSPSVPLSADIHGRPFAPPTRIDYYFPADTFSRHEKPDYGNFEGLWDEDEEEEEEGKERRGGERNSAKTAEQSGQSVDVSGREVGEVEGQGCMSFCSSASSSSSSSPAFSSEIFGGFVSHPLETDSFWEELPCGAQRRQIFQSLCVHLPPASLAVIADQVGETIEHSHHHDLPLTLESFFTCNAAGIGSDARLSGSLNFNSEDREGGGTTGMEGGRGTFFVRVNQSFLSSVGRDSVDPSAGTHFPFPGGGPEAGGADPHRSSMPTVWPLPDHDLASESHLSSRPATPLLGHDLPVNFAATFATLLSLHATRRNVLADSTSIVLQESEDQEEDIEEGRERGVDKTDLDEEEKEEKGVDGLKIDSSVSPASGILPSIEENGPGKRRRTGKKDIEVLMEREVLQAARHLVKAAASLIGKGEFESAFPLISTYCVWSPSDPQGHILRAWVLKGLQRYRGALRAINLFFFLSHGQSKNNPDEEVKEAPSVLRLMGSIYEKKAEGRRGKKPKKKTGEGNTYMGWNPSDRVLAFDLLGTCYFEMFEQEEFHSTERIRGGGGGGKGRLSPGGGRGGEPDGWVGGEGGGSLETILYLLGSSEEAFTLGLRESPGDTHCKEGLRRVLSERARFVTPSQEAVSPVLPAKGDSGKRRQKKGPPSFDQKTSRTAGINNYMKKKNDDVDKAKDPAGDAADAGGGGRKKKGTAGRDEDQAGAGGSNGPRLTARQRQLRQRAKWQTRREKITATREKHEMMMAEMAGTPVRVLFVDTRQPFDFLETASLDPRRFSHFFPFINFSADRQTGTGGGGGNANPISRRLLDEVDSHGGGVSAEFVDERKAYLGLDFLAERRAAASAPDEVLTVGQPEEAKGDSRRKRRVSSLQDMAAESQMTRLRHVWLSWLSCCLEGNPSQTAEWSTLVFEACWRVPPPPKQTTNRFSVSSSTDLKITRPSLRETQDMTEKRQSFSTSLHTQGHQMSKWSSSEGEETRMSIRFSSPTLLPRALRVGGPVYAVRVDRALPEVLVLFRARFAAPVECALLSALRPQDVLPDEYWPAGWKAERILFVVEKTGVEKCHLTSSLEDRTSDGRFPGGSAGKKDGKAGTVEKRTSEEERSGGSRGSSDPQVSEGSRPSSGPEGAGGEEGGTPDDCPFTDQGAQEGVPEGQTAEEKAFDRKSMQQKQKTETQESSEEVVLLTQRQVWCSLGFLLPPPLAQLTFDSDTDSTEGDRARAYLRKYFQTPEEMVASSQVKVTIVDRVAAKAHELYGGVLNGLMRTNAFGHESSVEKEKAEKRPAPPVPKTTHRLSSQEEMHNPGQEREGDAGKTKGKAQNETHVPMGALTRVRQILADSCPDSSFIDALTAAVDPQRESSQQRSTDSGSTRNGEPMLREAGSILAEHLCPNPVLWDPERRLTDASALSDPFSLFSVPLMRHWCPFLPHLLRGQDPNTGKEYVNTALPTTGPLERADGRVEKNKSGDRVRDSKRPWEAAAASRTLDLRRPGEVEWIPFFPSGPVDAIAKVPFIGKSLLAEFGKRRPLIGEIGSETPGAFKECVGTQLSLCFNTESLRLKLGALGLYMFGVVCQQIVKYMESSLMLFEFFPSASELRHYWTKAQRTAGGEAVYADASEGFDRVAEHEKALAHTEMGAGAPIEDVLRQIREIRLEQWSEWKMNSLRSWLMANAQREDRKAREGTDPLALPPSHFFLGDGLRDGEGGKGDLWLAQLLEDIFIDASISISVGSPFASLRTASRENQRFDAVLVASPLIGGAAVGRESDGSELSSVGGLLPLFAYLEPLLKEKAPHAYVQTRESEELFLRETRHHPMAPCPLGPGPLGGGFLKAQQKKKDERPETADRPTKKSEALVVFRSPRLDGQSSQQEKERETSPSASLPVSSNALVVKEVEAMKRFHSADEVEELMEKARKAKKKGVIRFSDGAPRGRQAAERRATVEAARVSANLRTLAAAASSGPLPSSWKFETVTQAVMPRTVAEGLYAVDPDLLALPLNKMHEANVDGLKYRNRPIHKDTARRLRLDQSGPFPPPTEGPPLLPVPRKAQTPPHRRLKTNRPLLMLTDKESSPTEQNEVGSSTFLTELKDETQPVSTSPPPPSQPKQKPVSSLILSTAPLSEHPLRPSFFSTEPASTIRLRLTKNEQPSLPSSESPDKIPSKPSSPPSVPPNTSRRPAFIPTLPVTEQESIPPQKTLSCRLFPPGGSVEEAVSVRKRDRDFAISGQTLAAAVAASKVPPTNRPFLDENISVSPQKKKGLGDDMKPASMNSIKPFQGMTARETLIEKEKERAREKKMPMRPRFVHYSTFSRAGAAAIRSQFGEKWRIGQVAHLTGFFASAEPTAHNAFRRHAAPMASSFASEFLRVPAARGAASGFGGMDDIDPSDDFAKLLSLSPWDSAVCLLGGLLPGGEERLIGDAFALLSSQPAFPVAAGGDFGVWPFQMVALPESLRRANARLFPKQPKKKRADETAEEAAKRKAKKRRAKALAAKKDRRGLHPRMREIQGITAEDLSPATEPSSSGEIIDARTEEGRRRRREQRMAERVWAGADNQSEGESSDESVAGRNEQDRQLVQALSMRASQAGDKGRRLDDHGGELDLTTPWLGSENRDFLVAMAKNLTEVVRLAETLKRTTQDRMDKREKKKERQRRRHLLKESIKAFATAISLQKRDDSPRRGGVMLSPKSKASEEERRKQQNEMSEEESDGNQTSDGSAENDVVRGVGLVDGESEGSDDNGRDQCRCAADDATVRMLDAWPAGSWYGPRLIRLRRTRTIPARLRVCGNAPHCKQPFIWGDLEKVSCKLCMMATYCTKECMAAHKAQHASECFNLRNIRRGFESLARKPDSVVREELVEVMETVVRKQWTAPVPRLAPSAVLSDSLDASAAAVQEKSKKTNLSRRDKALQKAPTAAHKHAVTVLPPVDPPPVRFLTHGCSSLALLRLLVRVGTHLGDGAAPRSRTAWLENVLSSNEHVLRTAARGLLVHIMAGPDLSLYVDEKTKKARIDEKASSSQTQLQLQRGQSGASVSSPRRSTFTRSSGKFLKGGAGRMSTLLKASSVTQASQVSLTQREKFTADQYKFIEPKNPFFVLSAYRAALHMEATHFLSALRPLIVLGVGAVPRQWQFAVKKFSALAGGSASGYTADFPPNEESFFSPFEMNDPVLQAVGALPVKMLALPPPPPPMSSPGCSPSVRGPENGEGEGDEGIGNEGATKRVGFSGRRQSRLGTGGGISRTAQSSQQIVSSLTFRERQAQMQASVHGGLICLLPARHRRYFAPLHSRPNSSLVCVAGVVLWDPDKSPKLARMLLDLPTSASRFSQRHAKASIRLLTQPTAPPVKEEADSQPPRPGDQEAPDQTQKGSSFRRRNTSLRSRTDTVSLSRTITLEAPGSLTQRPAKQGGRVLSAWKEAANRVKAQNAAAVQLPVPEEMDLLSLLARLNEGGTSDFQVLDSLTIDWTQQIVRVLLYESEVQKGKLQIFLLNLSGHSLEVCIGLHNAWPRGRQVFFAGAQSAYVCSMWRLNMTRLEYTGFQIPVTLWLRGPEMGCQATAGSVV</sequence>
<feature type="region of interest" description="Disordered" evidence="1">
    <location>
        <begin position="124"/>
        <end position="143"/>
    </location>
</feature>
<reference evidence="2" key="1">
    <citation type="submission" date="2014-11" db="EMBL/GenBank/DDBJ databases">
        <authorList>
            <person name="Otto D Thomas"/>
            <person name="Naeem Raeece"/>
        </authorList>
    </citation>
    <scope>NUCLEOTIDE SEQUENCE</scope>
</reference>
<feature type="region of interest" description="Disordered" evidence="1">
    <location>
        <begin position="3581"/>
        <end position="3653"/>
    </location>
</feature>
<gene>
    <name evidence="2" type="ORF">Cvel_14393</name>
</gene>
<dbReference type="VEuPathDB" id="CryptoDB:Cvel_14393"/>
<feature type="region of interest" description="Disordered" evidence="1">
    <location>
        <begin position="892"/>
        <end position="1002"/>
    </location>
</feature>